<name>F7NJU2_9FIRM</name>
<evidence type="ECO:0000256" key="4">
    <source>
        <dbReference type="ARBA" id="ARBA00023004"/>
    </source>
</evidence>
<dbReference type="AlphaFoldDB" id="F7NJU2"/>
<dbReference type="STRING" id="1009370.ALO_11759"/>
<evidence type="ECO:0000259" key="7">
    <source>
        <dbReference type="Pfam" id="PF05681"/>
    </source>
</evidence>
<dbReference type="OrthoDB" id="9798978at2"/>
<dbReference type="Proteomes" id="UP000003240">
    <property type="component" value="Unassembled WGS sequence"/>
</dbReference>
<evidence type="ECO:0000256" key="5">
    <source>
        <dbReference type="ARBA" id="ARBA00023014"/>
    </source>
</evidence>
<evidence type="ECO:0000313" key="8">
    <source>
        <dbReference type="EMBL" id="EGO63674.1"/>
    </source>
</evidence>
<keyword evidence="2" id="KW-0004">4Fe-4S</keyword>
<dbReference type="GO" id="GO:0016829">
    <property type="term" value="F:lyase activity"/>
    <property type="evidence" value="ECO:0007669"/>
    <property type="project" value="UniProtKB-KW"/>
</dbReference>
<dbReference type="Pfam" id="PF05681">
    <property type="entry name" value="Fumerase"/>
    <property type="match status" value="1"/>
</dbReference>
<comment type="similarity">
    <text evidence="1">Belongs to the class-I fumarase family.</text>
</comment>
<protein>
    <submittedName>
        <fullName evidence="8">Hydro-lyase, Fe-S type, tartrate/fumarate subfamily, alpha subunit</fullName>
    </submittedName>
</protein>
<evidence type="ECO:0000256" key="6">
    <source>
        <dbReference type="ARBA" id="ARBA00023239"/>
    </source>
</evidence>
<organism evidence="8 9">
    <name type="scientific">Acetonema longum DSM 6540</name>
    <dbReference type="NCBI Taxonomy" id="1009370"/>
    <lineage>
        <taxon>Bacteria</taxon>
        <taxon>Bacillati</taxon>
        <taxon>Bacillota</taxon>
        <taxon>Negativicutes</taxon>
        <taxon>Acetonemataceae</taxon>
        <taxon>Acetonema</taxon>
    </lineage>
</organism>
<evidence type="ECO:0000256" key="1">
    <source>
        <dbReference type="ARBA" id="ARBA00008876"/>
    </source>
</evidence>
<dbReference type="eggNOG" id="COG1951">
    <property type="taxonomic scope" value="Bacteria"/>
</dbReference>
<dbReference type="GO" id="GO:0046872">
    <property type="term" value="F:metal ion binding"/>
    <property type="evidence" value="ECO:0007669"/>
    <property type="project" value="UniProtKB-KW"/>
</dbReference>
<dbReference type="PANTHER" id="PTHR43351">
    <property type="entry name" value="L(+)-TARTRATE DEHYDRATASE SUBUNIT BETA"/>
    <property type="match status" value="1"/>
</dbReference>
<accession>F7NJU2</accession>
<feature type="domain" description="Fe-S hydro-lyase tartrate dehydratase alpha-type catalytic" evidence="7">
    <location>
        <begin position="11"/>
        <end position="283"/>
    </location>
</feature>
<dbReference type="NCBIfam" id="TIGR00722">
    <property type="entry name" value="ttdA_fumA_fumB"/>
    <property type="match status" value="1"/>
</dbReference>
<dbReference type="InterPro" id="IPR004646">
    <property type="entry name" value="Fe-S_hydro-lyase_TtdA-typ_cat"/>
</dbReference>
<sequence>MIAMSVHEIIDKVADTLVRASTTFSPDQERAYRSALARETNPNARWVLEALIENAEQAKTIRSPLCDDTGIPHVVVELGAEAQMPKGFLPAVEQGIAEGLRRLPGRPMGVKGNDIERITQSAGLYPDSDGVVMAPVQLKNVPGDKIKLTVIMMGGGPELRGKTLRVFHKHSFDVVKNEMIDWAKDAVAKLGCQPVTLAFGIGRTNLEAASLALDAMKDGSYDVQSEFEQAITDAVNGTDVGPLGLGGNTSVLGTFIKVGPHRASGFRVISLRTGCCVDPRRASATF</sequence>
<keyword evidence="4" id="KW-0408">Iron</keyword>
<keyword evidence="3" id="KW-0479">Metal-binding</keyword>
<gene>
    <name evidence="8" type="ORF">ALO_11759</name>
</gene>
<evidence type="ECO:0000256" key="2">
    <source>
        <dbReference type="ARBA" id="ARBA00022485"/>
    </source>
</evidence>
<evidence type="ECO:0000256" key="3">
    <source>
        <dbReference type="ARBA" id="ARBA00022723"/>
    </source>
</evidence>
<dbReference type="EMBL" id="AFGF01000101">
    <property type="protein sequence ID" value="EGO63674.1"/>
    <property type="molecule type" value="Genomic_DNA"/>
</dbReference>
<dbReference type="PANTHER" id="PTHR43351:SF2">
    <property type="entry name" value="L(+)-TARTRATE DEHYDRATASE SUBUNIT BETA-RELATED"/>
    <property type="match status" value="1"/>
</dbReference>
<dbReference type="GO" id="GO:0051539">
    <property type="term" value="F:4 iron, 4 sulfur cluster binding"/>
    <property type="evidence" value="ECO:0007669"/>
    <property type="project" value="UniProtKB-KW"/>
</dbReference>
<keyword evidence="9" id="KW-1185">Reference proteome</keyword>
<evidence type="ECO:0000313" key="9">
    <source>
        <dbReference type="Proteomes" id="UP000003240"/>
    </source>
</evidence>
<comment type="caution">
    <text evidence="8">The sequence shown here is derived from an EMBL/GenBank/DDBJ whole genome shotgun (WGS) entry which is preliminary data.</text>
</comment>
<keyword evidence="6 8" id="KW-0456">Lyase</keyword>
<keyword evidence="5" id="KW-0411">Iron-sulfur</keyword>
<proteinExistence type="inferred from homology"/>
<reference evidence="8 9" key="1">
    <citation type="journal article" date="2011" name="EMBO J.">
        <title>Structural diversity of bacterial flagellar motors.</title>
        <authorList>
            <person name="Chen S."/>
            <person name="Beeby M."/>
            <person name="Murphy G.E."/>
            <person name="Leadbetter J.R."/>
            <person name="Hendrixson D.R."/>
            <person name="Briegel A."/>
            <person name="Li Z."/>
            <person name="Shi J."/>
            <person name="Tocheva E.I."/>
            <person name="Muller A."/>
            <person name="Dobro M.J."/>
            <person name="Jensen G.J."/>
        </authorList>
    </citation>
    <scope>NUCLEOTIDE SEQUENCE [LARGE SCALE GENOMIC DNA]</scope>
    <source>
        <strain evidence="8 9">DSM 6540</strain>
    </source>
</reference>